<feature type="compositionally biased region" description="Low complexity" evidence="1">
    <location>
        <begin position="615"/>
        <end position="626"/>
    </location>
</feature>
<accession>A0A409Y305</accession>
<evidence type="ECO:0000313" key="3">
    <source>
        <dbReference type="Proteomes" id="UP000284706"/>
    </source>
</evidence>
<feature type="compositionally biased region" description="Polar residues" evidence="1">
    <location>
        <begin position="563"/>
        <end position="579"/>
    </location>
</feature>
<dbReference type="InParanoid" id="A0A409Y305"/>
<feature type="region of interest" description="Disordered" evidence="1">
    <location>
        <begin position="559"/>
        <end position="678"/>
    </location>
</feature>
<protein>
    <submittedName>
        <fullName evidence="2">Uncharacterized protein</fullName>
    </submittedName>
</protein>
<dbReference type="AlphaFoldDB" id="A0A409Y305"/>
<gene>
    <name evidence="2" type="ORF">CVT26_006786</name>
</gene>
<name>A0A409Y305_9AGAR</name>
<organism evidence="2 3">
    <name type="scientific">Gymnopilus dilepis</name>
    <dbReference type="NCBI Taxonomy" id="231916"/>
    <lineage>
        <taxon>Eukaryota</taxon>
        <taxon>Fungi</taxon>
        <taxon>Dikarya</taxon>
        <taxon>Basidiomycota</taxon>
        <taxon>Agaricomycotina</taxon>
        <taxon>Agaricomycetes</taxon>
        <taxon>Agaricomycetidae</taxon>
        <taxon>Agaricales</taxon>
        <taxon>Agaricineae</taxon>
        <taxon>Hymenogastraceae</taxon>
        <taxon>Gymnopilus</taxon>
    </lineage>
</organism>
<dbReference type="Proteomes" id="UP000284706">
    <property type="component" value="Unassembled WGS sequence"/>
</dbReference>
<evidence type="ECO:0000256" key="1">
    <source>
        <dbReference type="SAM" id="MobiDB-lite"/>
    </source>
</evidence>
<keyword evidence="3" id="KW-1185">Reference proteome</keyword>
<comment type="caution">
    <text evidence="2">The sequence shown here is derived from an EMBL/GenBank/DDBJ whole genome shotgun (WGS) entry which is preliminary data.</text>
</comment>
<sequence>MEGFIDTLDSTNRDCLDAFETKREQDLAGLLQELRTLCRIVAKGFSICSDSQKWHYGRYMNREKPFARAAWLYFSEHVTLFRDLSTPITWNDKLVPRDHVQTEISVFFEGKQASSSVPNRLKEVKPPIRNEGPHDDQKFRIALENCTQHDPVISVTGKSLDEDSKAIDEAPLEGSESVEAATGHSGTPHLFERARGDGPKGREEELLEVDHPGKNLINIAADDQATPRLAKGNASGKPGAINPSISGHLPLAAIGPVSDVQSQAFSVFPVALTVPTEASCLHPQSPPPFTEQNPPSEILSRGSSIQIEVQPPPSPEVSNSELPELWPRTPNSNTNDALEPFMETSTGVSNTVAVELHKPVMVDSPLMTMSSSNLLFSPPLDSTATQMQDKLDDSLNPSTIIPADGVEVSKPLTVPSPLVINETTTLGQSLEVKSKATICWIPVEEITLSGSCKRCVDKQEACKISYDLIRDKSGHMKRKITRGVCNNCQTSHLRCYWNDEYFKPCPKKGHIHISLAKSPEAKIWCESPAAMDEEQQLLQSANVSSNLHPLNDKEVEAELSAGAVSSSEEQNNPDMSNEGLSEPHLTDAPRMGCSSGAGKEPVLQRANECRKRSRSMSPQSPRQQSPLLEVAPAIKSPQLTTTAEESEPRPKKRLRSRSESEAKESQPSSTDPIPCNQEMDVGDIENQVTTSGNHSSQSNQQKIHVSSEDISYNEATDVMDEQSSNPLDLELKEEPLAHHVDNTDPSHVLIAKTQSKQPEERHVQFADDEKGMKAAAVLTDSAGKGHSKAAALSNLHKIVKSHSALLNQSRTVLPMLSSHSNDSRGVSGHLHEHVESTESKYSKRLHNAQSEKTSIQCKDCLDSEAGNIAGAIREAHQEFY</sequence>
<feature type="compositionally biased region" description="Basic and acidic residues" evidence="1">
    <location>
        <begin position="190"/>
        <end position="202"/>
    </location>
</feature>
<feature type="region of interest" description="Disordered" evidence="1">
    <location>
        <begin position="818"/>
        <end position="847"/>
    </location>
</feature>
<dbReference type="EMBL" id="NHYE01001252">
    <property type="protein sequence ID" value="PPQ97426.1"/>
    <property type="molecule type" value="Genomic_DNA"/>
</dbReference>
<feature type="region of interest" description="Disordered" evidence="1">
    <location>
        <begin position="170"/>
        <end position="202"/>
    </location>
</feature>
<evidence type="ECO:0000313" key="2">
    <source>
        <dbReference type="EMBL" id="PPQ97426.1"/>
    </source>
</evidence>
<feature type="compositionally biased region" description="Basic and acidic residues" evidence="1">
    <location>
        <begin position="829"/>
        <end position="841"/>
    </location>
</feature>
<reference evidence="2 3" key="1">
    <citation type="journal article" date="2018" name="Evol. Lett.">
        <title>Horizontal gene cluster transfer increased hallucinogenic mushroom diversity.</title>
        <authorList>
            <person name="Reynolds H.T."/>
            <person name="Vijayakumar V."/>
            <person name="Gluck-Thaler E."/>
            <person name="Korotkin H.B."/>
            <person name="Matheny P.B."/>
            <person name="Slot J.C."/>
        </authorList>
    </citation>
    <scope>NUCLEOTIDE SEQUENCE [LARGE SCALE GENOMIC DNA]</scope>
    <source>
        <strain evidence="2 3">SRW20</strain>
    </source>
</reference>
<proteinExistence type="predicted"/>